<dbReference type="Gene3D" id="1.10.10.10">
    <property type="entry name" value="Winged helix-like DNA-binding domain superfamily/Winged helix DNA-binding domain"/>
    <property type="match status" value="1"/>
</dbReference>
<dbReference type="AlphaFoldDB" id="A0A2T0XJ60"/>
<dbReference type="InterPro" id="IPR036390">
    <property type="entry name" value="WH_DNA-bd_sf"/>
</dbReference>
<dbReference type="PANTHER" id="PTHR43132:SF2">
    <property type="entry name" value="ARSENICAL RESISTANCE OPERON REPRESSOR ARSR-RELATED"/>
    <property type="match status" value="1"/>
</dbReference>
<name>A0A2T0XJ60_9BURK</name>
<accession>A0A2T0XJ60</accession>
<organism evidence="5 6">
    <name type="scientific">Jezberella montanilacus</name>
    <dbReference type="NCBI Taxonomy" id="323426"/>
    <lineage>
        <taxon>Bacteria</taxon>
        <taxon>Pseudomonadati</taxon>
        <taxon>Pseudomonadota</taxon>
        <taxon>Betaproteobacteria</taxon>
        <taxon>Burkholderiales</taxon>
        <taxon>Alcaligenaceae</taxon>
        <taxon>Jezberella</taxon>
    </lineage>
</organism>
<evidence type="ECO:0000256" key="1">
    <source>
        <dbReference type="ARBA" id="ARBA00023015"/>
    </source>
</evidence>
<proteinExistence type="predicted"/>
<dbReference type="InterPro" id="IPR011991">
    <property type="entry name" value="ArsR-like_HTH"/>
</dbReference>
<dbReference type="SUPFAM" id="SSF46785">
    <property type="entry name" value="Winged helix' DNA-binding domain"/>
    <property type="match status" value="1"/>
</dbReference>
<dbReference type="SMART" id="SM00418">
    <property type="entry name" value="HTH_ARSR"/>
    <property type="match status" value="1"/>
</dbReference>
<evidence type="ECO:0000259" key="4">
    <source>
        <dbReference type="PROSITE" id="PS50987"/>
    </source>
</evidence>
<dbReference type="Pfam" id="PF12840">
    <property type="entry name" value="HTH_20"/>
    <property type="match status" value="1"/>
</dbReference>
<dbReference type="OrthoDB" id="5297460at2"/>
<keyword evidence="1" id="KW-0805">Transcription regulation</keyword>
<dbReference type="EMBL" id="PVTV01000011">
    <property type="protein sequence ID" value="PRY98976.1"/>
    <property type="molecule type" value="Genomic_DNA"/>
</dbReference>
<evidence type="ECO:0000313" key="5">
    <source>
        <dbReference type="EMBL" id="PRY98976.1"/>
    </source>
</evidence>
<protein>
    <submittedName>
        <fullName evidence="5">ArsR family transcriptional regulator</fullName>
    </submittedName>
</protein>
<keyword evidence="6" id="KW-1185">Reference proteome</keyword>
<dbReference type="CDD" id="cd00090">
    <property type="entry name" value="HTH_ARSR"/>
    <property type="match status" value="1"/>
</dbReference>
<sequence>MKSKNAISALLALAQESRLVIFRTLVQVGPSGMSAGKIGQVTEIAPSSISFHMKELVNAEMVTARKDGRFIIYTANFDTMSELIAFLTENCCGGNPCLSTSTQTCVTI</sequence>
<dbReference type="InterPro" id="IPR001845">
    <property type="entry name" value="HTH_ArsR_DNA-bd_dom"/>
</dbReference>
<evidence type="ECO:0000313" key="6">
    <source>
        <dbReference type="Proteomes" id="UP000238308"/>
    </source>
</evidence>
<dbReference type="PANTHER" id="PTHR43132">
    <property type="entry name" value="ARSENICAL RESISTANCE OPERON REPRESSOR ARSR-RELATED"/>
    <property type="match status" value="1"/>
</dbReference>
<dbReference type="GO" id="GO:0003700">
    <property type="term" value="F:DNA-binding transcription factor activity"/>
    <property type="evidence" value="ECO:0007669"/>
    <property type="project" value="InterPro"/>
</dbReference>
<dbReference type="GO" id="GO:0003677">
    <property type="term" value="F:DNA binding"/>
    <property type="evidence" value="ECO:0007669"/>
    <property type="project" value="UniProtKB-KW"/>
</dbReference>
<evidence type="ECO:0000256" key="2">
    <source>
        <dbReference type="ARBA" id="ARBA00023125"/>
    </source>
</evidence>
<dbReference type="InterPro" id="IPR051011">
    <property type="entry name" value="Metal_resp_trans_reg"/>
</dbReference>
<dbReference type="InterPro" id="IPR036388">
    <property type="entry name" value="WH-like_DNA-bd_sf"/>
</dbReference>
<keyword evidence="2" id="KW-0238">DNA-binding</keyword>
<dbReference type="Proteomes" id="UP000238308">
    <property type="component" value="Unassembled WGS sequence"/>
</dbReference>
<dbReference type="RefSeq" id="WP_106226326.1">
    <property type="nucleotide sequence ID" value="NZ_PVTV01000011.1"/>
</dbReference>
<comment type="caution">
    <text evidence="5">The sequence shown here is derived from an EMBL/GenBank/DDBJ whole genome shotgun (WGS) entry which is preliminary data.</text>
</comment>
<feature type="domain" description="HTH arsR-type" evidence="4">
    <location>
        <begin position="1"/>
        <end position="95"/>
    </location>
</feature>
<dbReference type="PRINTS" id="PR00778">
    <property type="entry name" value="HTHARSR"/>
</dbReference>
<evidence type="ECO:0000256" key="3">
    <source>
        <dbReference type="ARBA" id="ARBA00023163"/>
    </source>
</evidence>
<dbReference type="PROSITE" id="PS50987">
    <property type="entry name" value="HTH_ARSR_2"/>
    <property type="match status" value="1"/>
</dbReference>
<keyword evidence="3" id="KW-0804">Transcription</keyword>
<gene>
    <name evidence="5" type="ORF">BCM14_0413</name>
</gene>
<reference evidence="5 6" key="1">
    <citation type="submission" date="2018-03" db="EMBL/GenBank/DDBJ databases">
        <title>Genomic Encyclopedia of Type Strains, Phase III (KMG-III): the genomes of soil and plant-associated and newly described type strains.</title>
        <authorList>
            <person name="Whitman W."/>
        </authorList>
    </citation>
    <scope>NUCLEOTIDE SEQUENCE [LARGE SCALE GENOMIC DNA]</scope>
    <source>
        <strain evidence="5 6">MWH-P2sevCIIIb</strain>
    </source>
</reference>